<evidence type="ECO:0000256" key="3">
    <source>
        <dbReference type="ARBA" id="ARBA00022801"/>
    </source>
</evidence>
<dbReference type="SUPFAM" id="SSF52540">
    <property type="entry name" value="P-loop containing nucleoside triphosphate hydrolases"/>
    <property type="match status" value="2"/>
</dbReference>
<dbReference type="CDD" id="cd18787">
    <property type="entry name" value="SF2_C_DEAD"/>
    <property type="match status" value="2"/>
</dbReference>
<feature type="domain" description="DEAD-box RNA helicase Q" evidence="10">
    <location>
        <begin position="93"/>
        <end position="121"/>
    </location>
</feature>
<feature type="domain" description="Helicase C-terminal" evidence="9">
    <location>
        <begin position="644"/>
        <end position="753"/>
    </location>
</feature>
<proteinExistence type="predicted"/>
<keyword evidence="4" id="KW-0347">Helicase</keyword>
<evidence type="ECO:0000259" key="10">
    <source>
        <dbReference type="PROSITE" id="PS51195"/>
    </source>
</evidence>
<feature type="domain" description="Helicase C-terminal" evidence="9">
    <location>
        <begin position="307"/>
        <end position="471"/>
    </location>
</feature>
<dbReference type="PROSITE" id="PS51192">
    <property type="entry name" value="HELICASE_ATP_BIND_1"/>
    <property type="match status" value="2"/>
</dbReference>
<keyword evidence="3" id="KW-0378">Hydrolase</keyword>
<accession>A0ABN8S6B5</accession>
<feature type="domain" description="Helicase ATP-binding" evidence="8">
    <location>
        <begin position="478"/>
        <end position="633"/>
    </location>
</feature>
<dbReference type="Pfam" id="PF00271">
    <property type="entry name" value="Helicase_C"/>
    <property type="match status" value="2"/>
</dbReference>
<keyword evidence="12" id="KW-1185">Reference proteome</keyword>
<dbReference type="InterPro" id="IPR014001">
    <property type="entry name" value="Helicase_ATP-bd"/>
</dbReference>
<evidence type="ECO:0000313" key="12">
    <source>
        <dbReference type="Proteomes" id="UP001159427"/>
    </source>
</evidence>
<dbReference type="EC" id="3.6.4.13" evidence="1"/>
<comment type="caution">
    <text evidence="11">The sequence shown here is derived from an EMBL/GenBank/DDBJ whole genome shotgun (WGS) entry which is preliminary data.</text>
</comment>
<gene>
    <name evidence="11" type="ORF">PEVE_00017279</name>
</gene>
<dbReference type="InterPro" id="IPR001650">
    <property type="entry name" value="Helicase_C-like"/>
</dbReference>
<evidence type="ECO:0000256" key="6">
    <source>
        <dbReference type="PROSITE-ProRule" id="PRU00552"/>
    </source>
</evidence>
<name>A0ABN8S6B5_9CNID</name>
<keyword evidence="5" id="KW-0067">ATP-binding</keyword>
<dbReference type="Pfam" id="PF00270">
    <property type="entry name" value="DEAD"/>
    <property type="match status" value="2"/>
</dbReference>
<dbReference type="InterPro" id="IPR014014">
    <property type="entry name" value="RNA_helicase_DEAD_Q_motif"/>
</dbReference>
<dbReference type="PROSITE" id="PS51194">
    <property type="entry name" value="HELICASE_CTER"/>
    <property type="match status" value="2"/>
</dbReference>
<dbReference type="SMART" id="SM00487">
    <property type="entry name" value="DEXDc"/>
    <property type="match status" value="2"/>
</dbReference>
<feature type="compositionally biased region" description="Acidic residues" evidence="7">
    <location>
        <begin position="1"/>
        <end position="14"/>
    </location>
</feature>
<feature type="short sequence motif" description="Q motif" evidence="6">
    <location>
        <begin position="93"/>
        <end position="121"/>
    </location>
</feature>
<feature type="domain" description="Helicase ATP-binding" evidence="8">
    <location>
        <begin position="126"/>
        <end position="296"/>
    </location>
</feature>
<feature type="region of interest" description="Disordered" evidence="7">
    <location>
        <begin position="1"/>
        <end position="55"/>
    </location>
</feature>
<dbReference type="PROSITE" id="PS51195">
    <property type="entry name" value="Q_MOTIF"/>
    <property type="match status" value="1"/>
</dbReference>
<evidence type="ECO:0000259" key="8">
    <source>
        <dbReference type="PROSITE" id="PS51192"/>
    </source>
</evidence>
<evidence type="ECO:0000256" key="7">
    <source>
        <dbReference type="SAM" id="MobiDB-lite"/>
    </source>
</evidence>
<evidence type="ECO:0000259" key="9">
    <source>
        <dbReference type="PROSITE" id="PS51194"/>
    </source>
</evidence>
<evidence type="ECO:0000313" key="11">
    <source>
        <dbReference type="EMBL" id="CAH3187029.1"/>
    </source>
</evidence>
<dbReference type="SMART" id="SM00490">
    <property type="entry name" value="HELICc"/>
    <property type="match status" value="2"/>
</dbReference>
<reference evidence="11 12" key="1">
    <citation type="submission" date="2022-05" db="EMBL/GenBank/DDBJ databases">
        <authorList>
            <consortium name="Genoscope - CEA"/>
            <person name="William W."/>
        </authorList>
    </citation>
    <scope>NUCLEOTIDE SEQUENCE [LARGE SCALE GENOMIC DNA]</scope>
</reference>
<feature type="compositionally biased region" description="Basic and acidic residues" evidence="7">
    <location>
        <begin position="15"/>
        <end position="27"/>
    </location>
</feature>
<organism evidence="11 12">
    <name type="scientific">Porites evermanni</name>
    <dbReference type="NCBI Taxonomy" id="104178"/>
    <lineage>
        <taxon>Eukaryota</taxon>
        <taxon>Metazoa</taxon>
        <taxon>Cnidaria</taxon>
        <taxon>Anthozoa</taxon>
        <taxon>Hexacorallia</taxon>
        <taxon>Scleractinia</taxon>
        <taxon>Fungiina</taxon>
        <taxon>Poritidae</taxon>
        <taxon>Porites</taxon>
    </lineage>
</organism>
<protein>
    <recommendedName>
        <fullName evidence="1">RNA helicase</fullName>
        <ecNumber evidence="1">3.6.4.13</ecNumber>
    </recommendedName>
</protein>
<evidence type="ECO:0000256" key="5">
    <source>
        <dbReference type="ARBA" id="ARBA00022840"/>
    </source>
</evidence>
<keyword evidence="2" id="KW-0547">Nucleotide-binding</keyword>
<evidence type="ECO:0000256" key="1">
    <source>
        <dbReference type="ARBA" id="ARBA00012552"/>
    </source>
</evidence>
<evidence type="ECO:0000256" key="4">
    <source>
        <dbReference type="ARBA" id="ARBA00022806"/>
    </source>
</evidence>
<dbReference type="EMBL" id="CALNXI010002384">
    <property type="protein sequence ID" value="CAH3187029.1"/>
    <property type="molecule type" value="Genomic_DNA"/>
</dbReference>
<dbReference type="InterPro" id="IPR011545">
    <property type="entry name" value="DEAD/DEAH_box_helicase_dom"/>
</dbReference>
<dbReference type="InterPro" id="IPR027417">
    <property type="entry name" value="P-loop_NTPase"/>
</dbReference>
<feature type="non-terminal residue" evidence="11">
    <location>
        <position position="753"/>
    </location>
</feature>
<sequence>MTTADEDWAAEVDEQERQISGEVDKLKLSNTSTTKPTEEKQANTEEEDNEQTKATDLADASFLMKVLRSKLVKTKNEVEVQTNDPSSPLYSVKSFEELPLSEQLRRGVYDMGFNKPSKIQETALPMLLADPPNNMIAQSQSGTGKTAAFVLSMLSRVDATKNYPQVICISPTYELALQTGQVAEKMGKFCPEVKIGYAVRGERVSRGQKVTDHIIFGTPGTLLDWILRNRVLDPKKIKMFVLDEADVMIALQGHQDQSIRIYRTLPKDCQMLLFSATYDDEVMKFAKTVVPEPIIIRLRREEESLDNIKQYYVVCRDKEDKFQALSNMYGVVSIGQCIVFCHTRKAASWLAEKMTADGHSVALLSGEITVEQRLAVLNRFREGKEKLLITTNVSARGIDVEQVTVVINYDMPVEPTGKPDFETYLHRSGRTGRFGKGGIAVNFVDGQRSMNKLEVLDDEFVHIKLNCWNELICCTFIKVICISPTYELALQTGQVAEKMGKFCPEVKIGYAVRGERGEKLEPRKIIMRKRGVNFGFFVLLMSRGQKVTDHIIFGTPGTLLDWILRNRVLDPKKIKMFVLDEADVMIALQGHQDQSIRIYRTLPKDCQMLLFSATYDDEVMKFAKTVVPEPIIIRLRREEESLDNIKQYYVVCRDKEDKFQALSNMYGVVSIGQCIVFCHTRKAASWLAEKMTADGHSVALLSGEITVEQRLAVLNRFRDGKEKLLITTNVSARGIDVEQVSTYWPPLESMTHP</sequence>
<evidence type="ECO:0000256" key="2">
    <source>
        <dbReference type="ARBA" id="ARBA00022741"/>
    </source>
</evidence>
<dbReference type="PANTHER" id="PTHR47958">
    <property type="entry name" value="ATP-DEPENDENT RNA HELICASE DBP3"/>
    <property type="match status" value="1"/>
</dbReference>
<dbReference type="Proteomes" id="UP001159427">
    <property type="component" value="Unassembled WGS sequence"/>
</dbReference>
<dbReference type="Gene3D" id="3.40.50.300">
    <property type="entry name" value="P-loop containing nucleotide triphosphate hydrolases"/>
    <property type="match status" value="4"/>
</dbReference>